<comment type="caution">
    <text evidence="1">The sequence shown here is derived from an EMBL/GenBank/DDBJ whole genome shotgun (WGS) entry which is preliminary data.</text>
</comment>
<evidence type="ECO:0000313" key="4">
    <source>
        <dbReference type="Proteomes" id="UP000321514"/>
    </source>
</evidence>
<dbReference type="STRING" id="1334629.MFUL124B02_31465"/>
<dbReference type="Proteomes" id="UP000321514">
    <property type="component" value="Unassembled WGS sequence"/>
</dbReference>
<reference evidence="2 3" key="1">
    <citation type="submission" date="2016-10" db="EMBL/GenBank/DDBJ databases">
        <authorList>
            <person name="Varghese N."/>
            <person name="Submissions S."/>
        </authorList>
    </citation>
    <scope>NUCLEOTIDE SEQUENCE [LARGE SCALE GENOMIC DNA]</scope>
    <source>
        <strain evidence="2 3">DSM 16525</strain>
    </source>
</reference>
<dbReference type="EMBL" id="FOIB01000002">
    <property type="protein sequence ID" value="SET36829.1"/>
    <property type="molecule type" value="Genomic_DNA"/>
</dbReference>
<name>A0A511T9Q0_MYXFU</name>
<evidence type="ECO:0008006" key="5">
    <source>
        <dbReference type="Google" id="ProtNLM"/>
    </source>
</evidence>
<evidence type="ECO:0000313" key="1">
    <source>
        <dbReference type="EMBL" id="GEN10916.1"/>
    </source>
</evidence>
<protein>
    <recommendedName>
        <fullName evidence="5">Lipoprotein</fullName>
    </recommendedName>
</protein>
<keyword evidence="3" id="KW-1185">Reference proteome</keyword>
<accession>A0A511T9Q0</accession>
<dbReference type="EMBL" id="BJXR01000043">
    <property type="protein sequence ID" value="GEN10916.1"/>
    <property type="molecule type" value="Genomic_DNA"/>
</dbReference>
<dbReference type="PROSITE" id="PS51257">
    <property type="entry name" value="PROKAR_LIPOPROTEIN"/>
    <property type="match status" value="1"/>
</dbReference>
<gene>
    <name evidence="1" type="ORF">MFU01_59530</name>
    <name evidence="2" type="ORF">SAMN05443572_10233</name>
</gene>
<sequence length="519" mass="56825">MMRLSRSVLLGTSCVLWLVGCDGGQSDVSKMSSSRAPLAEDEVLVTSTTRFHTSVGVAERLEDLSANPPEIHFQTGTSFTHLTGAPVPGGWLFKGVPRTEYYLRTDSLLRADILTSARHVDIGTQRIGRADAEYPRVDWVTVQLDLRNLSPWRHPAGTYQPGSSLQAVATDVDMVGDLLVPDDTPEGATSIETDDAFLLAYNVTSMPVFRADAGDRMYVHQLGEFIAGGMPDGTRVGYSAVERSVHLPPLDFVPDWELNPLSIDAELQPLALQEFPLDWRLSEFARQVPQVHPRALATNVWFELHPTPHTPAEQWMGDTLHLLRLVMPRGSDSDFASQLRFGNPYPSHWDVVGVVNYSTAYAAQMPGNPSRTVNILGGYTAIEKLEDLASGPIVPKVSPPRSLRIDWKPTSTPHEVGSVHPVVSWSPPAVGTATAYRVIVRQFFPMFGVFVGTGSINVPGSVRELRLPPGLLEPGAHFYVSVLAIDAPFWDVEQAPLATQNRAPYRSATAYSSIFTVAP</sequence>
<reference evidence="1 4" key="2">
    <citation type="submission" date="2019-07" db="EMBL/GenBank/DDBJ databases">
        <title>Whole genome shotgun sequence of Myxococcus fulvus NBRC 100333.</title>
        <authorList>
            <person name="Hosoyama A."/>
            <person name="Uohara A."/>
            <person name="Ohji S."/>
            <person name="Ichikawa N."/>
        </authorList>
    </citation>
    <scope>NUCLEOTIDE SEQUENCE [LARGE SCALE GENOMIC DNA]</scope>
    <source>
        <strain evidence="1 4">NBRC 100333</strain>
    </source>
</reference>
<proteinExistence type="predicted"/>
<evidence type="ECO:0000313" key="3">
    <source>
        <dbReference type="Proteomes" id="UP000183760"/>
    </source>
</evidence>
<organism evidence="1 4">
    <name type="scientific">Myxococcus fulvus</name>
    <dbReference type="NCBI Taxonomy" id="33"/>
    <lineage>
        <taxon>Bacteria</taxon>
        <taxon>Pseudomonadati</taxon>
        <taxon>Myxococcota</taxon>
        <taxon>Myxococcia</taxon>
        <taxon>Myxococcales</taxon>
        <taxon>Cystobacterineae</taxon>
        <taxon>Myxococcaceae</taxon>
        <taxon>Myxococcus</taxon>
    </lineage>
</organism>
<evidence type="ECO:0000313" key="2">
    <source>
        <dbReference type="EMBL" id="SET36829.1"/>
    </source>
</evidence>
<dbReference type="AlphaFoldDB" id="A0A511T9Q0"/>
<dbReference type="Proteomes" id="UP000183760">
    <property type="component" value="Unassembled WGS sequence"/>
</dbReference>